<dbReference type="InterPro" id="IPR027884">
    <property type="entry name" value="DUF4614"/>
</dbReference>
<dbReference type="EMBL" id="AMQN01036636">
    <property type="status" value="NOT_ANNOTATED_CDS"/>
    <property type="molecule type" value="Genomic_DNA"/>
</dbReference>
<dbReference type="PANTHER" id="PTHR22409:SF2">
    <property type="entry name" value="CHROMOSOME 19 OPEN READING FRAME 44"/>
    <property type="match status" value="1"/>
</dbReference>
<protein>
    <recommendedName>
        <fullName evidence="2">DUF4614 domain-containing protein</fullName>
    </recommendedName>
</protein>
<dbReference type="PANTHER" id="PTHR22409">
    <property type="entry name" value="CHROMOSOME 19 OPEN READING FRAME 44"/>
    <property type="match status" value="1"/>
</dbReference>
<accession>R7VK93</accession>
<keyword evidence="5" id="KW-1185">Reference proteome</keyword>
<dbReference type="Pfam" id="PF15391">
    <property type="entry name" value="DUF4614"/>
    <property type="match status" value="1"/>
</dbReference>
<reference evidence="5" key="1">
    <citation type="submission" date="2012-12" db="EMBL/GenBank/DDBJ databases">
        <authorList>
            <person name="Hellsten U."/>
            <person name="Grimwood J."/>
            <person name="Chapman J.A."/>
            <person name="Shapiro H."/>
            <person name="Aerts A."/>
            <person name="Otillar R.P."/>
            <person name="Terry A.Y."/>
            <person name="Boore J.L."/>
            <person name="Simakov O."/>
            <person name="Marletaz F."/>
            <person name="Cho S.-J."/>
            <person name="Edsinger-Gonzales E."/>
            <person name="Havlak P."/>
            <person name="Kuo D.-H."/>
            <person name="Larsson T."/>
            <person name="Lv J."/>
            <person name="Arendt D."/>
            <person name="Savage R."/>
            <person name="Osoegawa K."/>
            <person name="de Jong P."/>
            <person name="Lindberg D.R."/>
            <person name="Seaver E.C."/>
            <person name="Weisblat D.A."/>
            <person name="Putnam N.H."/>
            <person name="Grigoriev I.V."/>
            <person name="Rokhsar D.S."/>
        </authorList>
    </citation>
    <scope>NUCLEOTIDE SEQUENCE</scope>
    <source>
        <strain evidence="5">I ESC-2004</strain>
    </source>
</reference>
<feature type="region of interest" description="Disordered" evidence="1">
    <location>
        <begin position="75"/>
        <end position="124"/>
    </location>
</feature>
<feature type="domain" description="DUF4614" evidence="2">
    <location>
        <begin position="223"/>
        <end position="292"/>
    </location>
</feature>
<evidence type="ECO:0000313" key="3">
    <source>
        <dbReference type="EMBL" id="ELU16590.1"/>
    </source>
</evidence>
<dbReference type="AlphaFoldDB" id="R7VK93"/>
<evidence type="ECO:0000313" key="4">
    <source>
        <dbReference type="EnsemblMetazoa" id="CapteP188493"/>
    </source>
</evidence>
<sequence>MYAPGRGAGRGGGGGGGVNALLQRASSQLKGERTMQKSQEFLSDDEEENLDAYFKTLKTKQASAVKWDAFDESDVSLGSDATPVPDVGASGSRFLKKKAPPKIEESPKPKSIALKKGTNDNNKVPKALQSAYSTMHSKQQKTSRVVLSDSDMSISLDEDVLAQIKPQSSANTVASLKAKQEEWKSERIESHDADEVEDDFFNELNLATVDDLLGRKMESDGDDLQRTSSRELKPVRSTKMKSREVQTGLDVGLHYHWTTDSVPAALDCNYRMSHVDPTPIAAHVVSSEALESELVESVSSENVANPAKR</sequence>
<proteinExistence type="predicted"/>
<evidence type="ECO:0000313" key="5">
    <source>
        <dbReference type="Proteomes" id="UP000014760"/>
    </source>
</evidence>
<dbReference type="EnsemblMetazoa" id="CapteT188493">
    <property type="protein sequence ID" value="CapteP188493"/>
    <property type="gene ID" value="CapteG188493"/>
</dbReference>
<dbReference type="InterPro" id="IPR040120">
    <property type="entry name" value="C19orf44-like"/>
</dbReference>
<name>R7VK93_CAPTE</name>
<evidence type="ECO:0000256" key="1">
    <source>
        <dbReference type="SAM" id="MobiDB-lite"/>
    </source>
</evidence>
<dbReference type="Proteomes" id="UP000014760">
    <property type="component" value="Unassembled WGS sequence"/>
</dbReference>
<reference evidence="3 5" key="2">
    <citation type="journal article" date="2013" name="Nature">
        <title>Insights into bilaterian evolution from three spiralian genomes.</title>
        <authorList>
            <person name="Simakov O."/>
            <person name="Marletaz F."/>
            <person name="Cho S.J."/>
            <person name="Edsinger-Gonzales E."/>
            <person name="Havlak P."/>
            <person name="Hellsten U."/>
            <person name="Kuo D.H."/>
            <person name="Larsson T."/>
            <person name="Lv J."/>
            <person name="Arendt D."/>
            <person name="Savage R."/>
            <person name="Osoegawa K."/>
            <person name="de Jong P."/>
            <person name="Grimwood J."/>
            <person name="Chapman J.A."/>
            <person name="Shapiro H."/>
            <person name="Aerts A."/>
            <person name="Otillar R.P."/>
            <person name="Terry A.Y."/>
            <person name="Boore J.L."/>
            <person name="Grigoriev I.V."/>
            <person name="Lindberg D.R."/>
            <person name="Seaver E.C."/>
            <person name="Weisblat D.A."/>
            <person name="Putnam N.H."/>
            <person name="Rokhsar D.S."/>
        </authorList>
    </citation>
    <scope>NUCLEOTIDE SEQUENCE</scope>
    <source>
        <strain evidence="3 5">I ESC-2004</strain>
    </source>
</reference>
<dbReference type="HOGENOM" id="CLU_900922_0_0_1"/>
<dbReference type="EMBL" id="AMQN01036637">
    <property type="status" value="NOT_ANNOTATED_CDS"/>
    <property type="molecule type" value="Genomic_DNA"/>
</dbReference>
<dbReference type="EMBL" id="KB293052">
    <property type="protein sequence ID" value="ELU16590.1"/>
    <property type="molecule type" value="Genomic_DNA"/>
</dbReference>
<reference evidence="4" key="3">
    <citation type="submission" date="2015-06" db="UniProtKB">
        <authorList>
            <consortium name="EnsemblMetazoa"/>
        </authorList>
    </citation>
    <scope>IDENTIFICATION</scope>
</reference>
<evidence type="ECO:0000259" key="2">
    <source>
        <dbReference type="Pfam" id="PF15391"/>
    </source>
</evidence>
<gene>
    <name evidence="3" type="ORF">CAPTEDRAFT_188493</name>
</gene>
<organism evidence="3">
    <name type="scientific">Capitella teleta</name>
    <name type="common">Polychaete worm</name>
    <dbReference type="NCBI Taxonomy" id="283909"/>
    <lineage>
        <taxon>Eukaryota</taxon>
        <taxon>Metazoa</taxon>
        <taxon>Spiralia</taxon>
        <taxon>Lophotrochozoa</taxon>
        <taxon>Annelida</taxon>
        <taxon>Polychaeta</taxon>
        <taxon>Sedentaria</taxon>
        <taxon>Scolecida</taxon>
        <taxon>Capitellidae</taxon>
        <taxon>Capitella</taxon>
    </lineage>
</organism>
<feature type="compositionally biased region" description="Gly residues" evidence="1">
    <location>
        <begin position="1"/>
        <end position="18"/>
    </location>
</feature>
<feature type="region of interest" description="Disordered" evidence="1">
    <location>
        <begin position="1"/>
        <end position="40"/>
    </location>
</feature>